<accession>A0A4S4KHA5</accession>
<evidence type="ECO:0000313" key="1">
    <source>
        <dbReference type="EMBL" id="THG95899.1"/>
    </source>
</evidence>
<reference evidence="1 2" key="1">
    <citation type="submission" date="2019-02" db="EMBL/GenBank/DDBJ databases">
        <title>Genome sequencing of the rare red list fungi Phlebia centrifuga.</title>
        <authorList>
            <person name="Buettner E."/>
            <person name="Kellner H."/>
        </authorList>
    </citation>
    <scope>NUCLEOTIDE SEQUENCE [LARGE SCALE GENOMIC DNA]</scope>
    <source>
        <strain evidence="1 2">DSM 108282</strain>
    </source>
</reference>
<dbReference type="Proteomes" id="UP000309038">
    <property type="component" value="Unassembled WGS sequence"/>
</dbReference>
<dbReference type="EMBL" id="SGPJ01000279">
    <property type="protein sequence ID" value="THG95899.1"/>
    <property type="molecule type" value="Genomic_DNA"/>
</dbReference>
<evidence type="ECO:0000313" key="2">
    <source>
        <dbReference type="Proteomes" id="UP000309038"/>
    </source>
</evidence>
<name>A0A4S4KHA5_9APHY</name>
<sequence length="141" mass="16410">MHNVINTIPLSNVPWKCFSMKYTREIPERNPPTWMLQSHKIYYHEPNTVIRQMLENPDFTHGFDFIPRREFDARDQQVFSDFMTGNWAWRKADKLAENPNNKGAMLIPVIAGSDKTTVSVGTGQNEYYPLYLSITNIINSV</sequence>
<gene>
    <name evidence="1" type="ORF">EW026_g5830</name>
</gene>
<comment type="caution">
    <text evidence="1">The sequence shown here is derived from an EMBL/GenBank/DDBJ whole genome shotgun (WGS) entry which is preliminary data.</text>
</comment>
<dbReference type="Pfam" id="PF18759">
    <property type="entry name" value="Plavaka"/>
    <property type="match status" value="1"/>
</dbReference>
<dbReference type="AlphaFoldDB" id="A0A4S4KHA5"/>
<protein>
    <submittedName>
        <fullName evidence="1">Uncharacterized protein</fullName>
    </submittedName>
</protein>
<proteinExistence type="predicted"/>
<organism evidence="1 2">
    <name type="scientific">Hermanssonia centrifuga</name>
    <dbReference type="NCBI Taxonomy" id="98765"/>
    <lineage>
        <taxon>Eukaryota</taxon>
        <taxon>Fungi</taxon>
        <taxon>Dikarya</taxon>
        <taxon>Basidiomycota</taxon>
        <taxon>Agaricomycotina</taxon>
        <taxon>Agaricomycetes</taxon>
        <taxon>Polyporales</taxon>
        <taxon>Meruliaceae</taxon>
        <taxon>Hermanssonia</taxon>
    </lineage>
</organism>
<keyword evidence="2" id="KW-1185">Reference proteome</keyword>
<dbReference type="InterPro" id="IPR041078">
    <property type="entry name" value="Plavaka"/>
</dbReference>